<gene>
    <name evidence="9" type="ORF">C5167_017228</name>
</gene>
<dbReference type="FunFam" id="2.20.25.80:FF:000002">
    <property type="entry name" value="probable WRKY transcription factor 31"/>
    <property type="match status" value="1"/>
</dbReference>
<feature type="region of interest" description="Disordered" evidence="7">
    <location>
        <begin position="440"/>
        <end position="467"/>
    </location>
</feature>
<feature type="region of interest" description="Disordered" evidence="7">
    <location>
        <begin position="501"/>
        <end position="524"/>
    </location>
</feature>
<keyword evidence="5" id="KW-0539">Nucleus</keyword>
<keyword evidence="10" id="KW-1185">Reference proteome</keyword>
<feature type="compositionally biased region" description="Polar residues" evidence="7">
    <location>
        <begin position="172"/>
        <end position="198"/>
    </location>
</feature>
<feature type="region of interest" description="Disordered" evidence="7">
    <location>
        <begin position="213"/>
        <end position="272"/>
    </location>
</feature>
<dbReference type="Proteomes" id="UP000316621">
    <property type="component" value="Chromosome 2"/>
</dbReference>
<dbReference type="InterPro" id="IPR036576">
    <property type="entry name" value="WRKY_dom_sf"/>
</dbReference>
<dbReference type="AlphaFoldDB" id="A0A4Y7IMU3"/>
<evidence type="ECO:0000313" key="10">
    <source>
        <dbReference type="Proteomes" id="UP000316621"/>
    </source>
</evidence>
<evidence type="ECO:0000256" key="5">
    <source>
        <dbReference type="ARBA" id="ARBA00023242"/>
    </source>
</evidence>
<dbReference type="PANTHER" id="PTHR31429:SF59">
    <property type="entry name" value="WRKY TRANSCRIPTION FACTOR 47-RELATED"/>
    <property type="match status" value="1"/>
</dbReference>
<dbReference type="Gramene" id="RZC48799">
    <property type="protein sequence ID" value="RZC48799"/>
    <property type="gene ID" value="C5167_017228"/>
</dbReference>
<evidence type="ECO:0000313" key="9">
    <source>
        <dbReference type="EMBL" id="RZC48799.1"/>
    </source>
</evidence>
<keyword evidence="2" id="KW-0805">Transcription regulation</keyword>
<dbReference type="Gene3D" id="2.20.25.80">
    <property type="entry name" value="WRKY domain"/>
    <property type="match status" value="1"/>
</dbReference>
<dbReference type="PROSITE" id="PS50811">
    <property type="entry name" value="WRKY"/>
    <property type="match status" value="1"/>
</dbReference>
<feature type="compositionally biased region" description="Low complexity" evidence="7">
    <location>
        <begin position="501"/>
        <end position="514"/>
    </location>
</feature>
<dbReference type="SUPFAM" id="SSF118290">
    <property type="entry name" value="WRKY DNA-binding domain"/>
    <property type="match status" value="1"/>
</dbReference>
<dbReference type="GO" id="GO:0043565">
    <property type="term" value="F:sequence-specific DNA binding"/>
    <property type="evidence" value="ECO:0007669"/>
    <property type="project" value="InterPro"/>
</dbReference>
<keyword evidence="6" id="KW-0175">Coiled coil</keyword>
<dbReference type="InterPro" id="IPR003657">
    <property type="entry name" value="WRKY_dom"/>
</dbReference>
<feature type="compositionally biased region" description="Basic and acidic residues" evidence="7">
    <location>
        <begin position="239"/>
        <end position="257"/>
    </location>
</feature>
<dbReference type="EMBL" id="CM010716">
    <property type="protein sequence ID" value="RZC48799.1"/>
    <property type="molecule type" value="Genomic_DNA"/>
</dbReference>
<name>A0A4Y7IMU3_PAPSO</name>
<organism evidence="9 10">
    <name type="scientific">Papaver somniferum</name>
    <name type="common">Opium poppy</name>
    <dbReference type="NCBI Taxonomy" id="3469"/>
    <lineage>
        <taxon>Eukaryota</taxon>
        <taxon>Viridiplantae</taxon>
        <taxon>Streptophyta</taxon>
        <taxon>Embryophyta</taxon>
        <taxon>Tracheophyta</taxon>
        <taxon>Spermatophyta</taxon>
        <taxon>Magnoliopsida</taxon>
        <taxon>Ranunculales</taxon>
        <taxon>Papaveraceae</taxon>
        <taxon>Papaveroideae</taxon>
        <taxon>Papaver</taxon>
    </lineage>
</organism>
<evidence type="ECO:0000256" key="1">
    <source>
        <dbReference type="ARBA" id="ARBA00004123"/>
    </source>
</evidence>
<dbReference type="SMART" id="SM00774">
    <property type="entry name" value="WRKY"/>
    <property type="match status" value="1"/>
</dbReference>
<feature type="region of interest" description="Disordered" evidence="7">
    <location>
        <begin position="160"/>
        <end position="198"/>
    </location>
</feature>
<dbReference type="InterPro" id="IPR044810">
    <property type="entry name" value="WRKY_plant"/>
</dbReference>
<evidence type="ECO:0000256" key="7">
    <source>
        <dbReference type="SAM" id="MobiDB-lite"/>
    </source>
</evidence>
<accession>A0A4Y7IMU3</accession>
<keyword evidence="3" id="KW-0238">DNA-binding</keyword>
<evidence type="ECO:0000256" key="6">
    <source>
        <dbReference type="SAM" id="Coils"/>
    </source>
</evidence>
<protein>
    <recommendedName>
        <fullName evidence="8">WRKY domain-containing protein</fullName>
    </recommendedName>
</protein>
<feature type="compositionally biased region" description="Polar residues" evidence="7">
    <location>
        <begin position="453"/>
        <end position="466"/>
    </location>
</feature>
<comment type="subcellular location">
    <subcellularLocation>
        <location evidence="1">Nucleus</location>
    </subcellularLocation>
</comment>
<proteinExistence type="predicted"/>
<sequence length="630" mass="68538">MMDEDDEDEFSTVLLSNHHHHRHHHPAAVVVDSSSSSLPPPIQDADDVDQKPALKEFNFFSSDNNGSTGKQTHDVHEPVETANTGLCLLTETGCNSSAEIEEKPQAQQVRMIEVEVNRLKEENTNLKHMLDHITNSYNHLQSQVLQIMQQQQERDELINRVPEERRIGNGRTGCNPTSSSQPQPMDSDNFHPATSSSYRGQIMQPPIEINHHRRSTRSHFRAVTEPKDQLASPSTNNSKQERCYDHSGGDDVSDDHTVQQVSRNLRRSSVDSVQNMSMDQQQEVPEVVHFRKARVSVRARSDAPMISDGCQWRKYGQKLAKGNPCPRAYYRCTMAAQCPVRKQVQRCAEDRTILITTYEGTHNHPLPPAATAMANTTSAAATMLLSGSSTSNYHNSHGFISSSPAFPYLNTSTMAASLSSSAPFPTITLDLTQQINSTSATTQINHQHHQNNPNVMQLNGQTGLMPSSQSSSLVQALLNGGVGSHGFSAMQLLEQQQSAHAMSSLAGSSSGSQGVHLNGQHAPSSSTSLVETVITAAIANDPNLSAALTAAISSIIAAGGPPERSNHTPITNNNDNDIPTGNNISNHTTSSFLPANSATNVIDHGVVNPAGLHQQQQHPEQSCTTTFDPL</sequence>
<feature type="coiled-coil region" evidence="6">
    <location>
        <begin position="109"/>
        <end position="160"/>
    </location>
</feature>
<keyword evidence="4" id="KW-0804">Transcription</keyword>
<reference evidence="9 10" key="1">
    <citation type="journal article" date="2018" name="Science">
        <title>The opium poppy genome and morphinan production.</title>
        <authorList>
            <person name="Guo L."/>
            <person name="Winzer T."/>
            <person name="Yang X."/>
            <person name="Li Y."/>
            <person name="Ning Z."/>
            <person name="He Z."/>
            <person name="Teodor R."/>
            <person name="Lu Y."/>
            <person name="Bowser T.A."/>
            <person name="Graham I.A."/>
            <person name="Ye K."/>
        </authorList>
    </citation>
    <scope>NUCLEOTIDE SEQUENCE [LARGE SCALE GENOMIC DNA]</scope>
    <source>
        <strain evidence="10">cv. HN1</strain>
        <tissue evidence="9">Leaves</tissue>
    </source>
</reference>
<evidence type="ECO:0000256" key="3">
    <source>
        <dbReference type="ARBA" id="ARBA00023125"/>
    </source>
</evidence>
<feature type="region of interest" description="Disordered" evidence="7">
    <location>
        <begin position="560"/>
        <end position="589"/>
    </location>
</feature>
<evidence type="ECO:0000256" key="2">
    <source>
        <dbReference type="ARBA" id="ARBA00023015"/>
    </source>
</evidence>
<feature type="compositionally biased region" description="Low complexity" evidence="7">
    <location>
        <begin position="567"/>
        <end position="584"/>
    </location>
</feature>
<dbReference type="PANTHER" id="PTHR31429">
    <property type="entry name" value="WRKY TRANSCRIPTION FACTOR 36-RELATED"/>
    <property type="match status" value="1"/>
</dbReference>
<dbReference type="Pfam" id="PF03106">
    <property type="entry name" value="WRKY"/>
    <property type="match status" value="1"/>
</dbReference>
<dbReference type="GO" id="GO:0005634">
    <property type="term" value="C:nucleus"/>
    <property type="evidence" value="ECO:0007669"/>
    <property type="project" value="UniProtKB-SubCell"/>
</dbReference>
<evidence type="ECO:0000256" key="4">
    <source>
        <dbReference type="ARBA" id="ARBA00023163"/>
    </source>
</evidence>
<feature type="domain" description="WRKY" evidence="8">
    <location>
        <begin position="301"/>
        <end position="367"/>
    </location>
</feature>
<dbReference type="OrthoDB" id="2020995at2759"/>
<dbReference type="GO" id="GO:0003700">
    <property type="term" value="F:DNA-binding transcription factor activity"/>
    <property type="evidence" value="ECO:0007669"/>
    <property type="project" value="InterPro"/>
</dbReference>
<evidence type="ECO:0000259" key="8">
    <source>
        <dbReference type="PROSITE" id="PS50811"/>
    </source>
</evidence>
<dbReference type="OMA" id="KCEANGM"/>
<dbReference type="STRING" id="3469.A0A4Y7IMU3"/>